<dbReference type="GO" id="GO:0004497">
    <property type="term" value="F:monooxygenase activity"/>
    <property type="evidence" value="ECO:0007669"/>
    <property type="project" value="UniProtKB-KW"/>
</dbReference>
<dbReference type="Pfam" id="PF03992">
    <property type="entry name" value="ABM"/>
    <property type="match status" value="1"/>
</dbReference>
<accession>A0A931B3C0</accession>
<dbReference type="EMBL" id="JADPRT010000008">
    <property type="protein sequence ID" value="MBF9070349.1"/>
    <property type="molecule type" value="Genomic_DNA"/>
</dbReference>
<dbReference type="PROSITE" id="PS51725">
    <property type="entry name" value="ABM"/>
    <property type="match status" value="1"/>
</dbReference>
<gene>
    <name evidence="8" type="ORF">I2501_20185</name>
</gene>
<comment type="similarity">
    <text evidence="5">Belongs to the truncated hemoglobin family. Group II subfamily.</text>
</comment>
<dbReference type="AlphaFoldDB" id="A0A931B3C0"/>
<dbReference type="Pfam" id="PF01152">
    <property type="entry name" value="Bac_globin"/>
    <property type="match status" value="1"/>
</dbReference>
<evidence type="ECO:0000313" key="8">
    <source>
        <dbReference type="EMBL" id="MBF9070349.1"/>
    </source>
</evidence>
<comment type="caution">
    <text evidence="8">The sequence shown here is derived from an EMBL/GenBank/DDBJ whole genome shotgun (WGS) entry which is preliminary data.</text>
</comment>
<dbReference type="Gene3D" id="1.10.490.10">
    <property type="entry name" value="Globins"/>
    <property type="match status" value="1"/>
</dbReference>
<reference evidence="8" key="1">
    <citation type="submission" date="2020-11" db="EMBL/GenBank/DDBJ databases">
        <title>Isolation and identification of active actinomycetes.</title>
        <authorList>
            <person name="Yu B."/>
        </authorList>
    </citation>
    <scope>NUCLEOTIDE SEQUENCE</scope>
    <source>
        <strain evidence="8">NEAU-YB345</strain>
    </source>
</reference>
<dbReference type="SUPFAM" id="SSF46458">
    <property type="entry name" value="Globin-like"/>
    <property type="match status" value="1"/>
</dbReference>
<keyword evidence="2 6" id="KW-0349">Heme</keyword>
<evidence type="ECO:0000259" key="7">
    <source>
        <dbReference type="PROSITE" id="PS51725"/>
    </source>
</evidence>
<keyword evidence="4 6" id="KW-0408">Iron</keyword>
<dbReference type="PANTHER" id="PTHR47366">
    <property type="entry name" value="TWO-ON-TWO HEMOGLOBIN-3"/>
    <property type="match status" value="1"/>
</dbReference>
<dbReference type="InterPro" id="IPR012292">
    <property type="entry name" value="Globin/Proto"/>
</dbReference>
<dbReference type="GO" id="GO:0005344">
    <property type="term" value="F:oxygen carrier activity"/>
    <property type="evidence" value="ECO:0007669"/>
    <property type="project" value="InterPro"/>
</dbReference>
<evidence type="ECO:0000256" key="3">
    <source>
        <dbReference type="ARBA" id="ARBA00022723"/>
    </source>
</evidence>
<dbReference type="GO" id="GO:0046872">
    <property type="term" value="F:metal ion binding"/>
    <property type="evidence" value="ECO:0007669"/>
    <property type="project" value="UniProtKB-KW"/>
</dbReference>
<feature type="domain" description="ABM" evidence="7">
    <location>
        <begin position="3"/>
        <end position="93"/>
    </location>
</feature>
<organism evidence="8 9">
    <name type="scientific">Streptacidiphilus fuscans</name>
    <dbReference type="NCBI Taxonomy" id="2789292"/>
    <lineage>
        <taxon>Bacteria</taxon>
        <taxon>Bacillati</taxon>
        <taxon>Actinomycetota</taxon>
        <taxon>Actinomycetes</taxon>
        <taxon>Kitasatosporales</taxon>
        <taxon>Streptomycetaceae</taxon>
        <taxon>Streptacidiphilus</taxon>
    </lineage>
</organism>
<dbReference type="GO" id="GO:0019825">
    <property type="term" value="F:oxygen binding"/>
    <property type="evidence" value="ECO:0007669"/>
    <property type="project" value="InterPro"/>
</dbReference>
<evidence type="ECO:0000256" key="6">
    <source>
        <dbReference type="PIRSR" id="PIRSR601486-1"/>
    </source>
</evidence>
<protein>
    <submittedName>
        <fullName evidence="8">Antibiotic biosynthesis monooxygenase</fullName>
    </submittedName>
</protein>
<dbReference type="Proteomes" id="UP000657385">
    <property type="component" value="Unassembled WGS sequence"/>
</dbReference>
<evidence type="ECO:0000256" key="4">
    <source>
        <dbReference type="ARBA" id="ARBA00023004"/>
    </source>
</evidence>
<keyword evidence="3 6" id="KW-0479">Metal-binding</keyword>
<dbReference type="Gene3D" id="3.30.70.100">
    <property type="match status" value="1"/>
</dbReference>
<feature type="binding site" description="distal binding residue" evidence="6">
    <location>
        <position position="153"/>
    </location>
    <ligand>
        <name>heme</name>
        <dbReference type="ChEBI" id="CHEBI:30413"/>
    </ligand>
    <ligandPart>
        <name>Fe</name>
        <dbReference type="ChEBI" id="CHEBI:18248"/>
    </ligandPart>
</feature>
<dbReference type="SUPFAM" id="SSF54909">
    <property type="entry name" value="Dimeric alpha+beta barrel"/>
    <property type="match status" value="1"/>
</dbReference>
<dbReference type="InterPro" id="IPR001486">
    <property type="entry name" value="Hemoglobin_trunc"/>
</dbReference>
<keyword evidence="1" id="KW-0813">Transport</keyword>
<sequence length="260" mass="29253">MATVEYIRYRIGQDRRDAFEAAYQRAAQPLAASEYCVDYELTECEEEAGVFVLRIRWTSTEGHLEGFRASPEFKEFFAAIQPYVDDIEEMRHYRATGVVGAGAAAERPDPTLYEYLGGAPALSRLTEVFYGKVLADELLAPVFAGMDPEHPQHVALFLGEVFGGPPAYSAERGGHPHMISRHLGRALTEPMRRRWLWLLEDAADEVGLPTDPEFRAAFRGYLEWGTRMALMFSAPGAQRVVHTPMPKWGWGLTPPYRPEG</sequence>
<dbReference type="InterPro" id="IPR007138">
    <property type="entry name" value="ABM_dom"/>
</dbReference>
<evidence type="ECO:0000256" key="2">
    <source>
        <dbReference type="ARBA" id="ARBA00022617"/>
    </source>
</evidence>
<feature type="binding site" description="distal binding residue" evidence="6">
    <location>
        <position position="177"/>
    </location>
    <ligand>
        <name>heme</name>
        <dbReference type="ChEBI" id="CHEBI:30413"/>
    </ligand>
    <ligandPart>
        <name>Fe</name>
        <dbReference type="ChEBI" id="CHEBI:18248"/>
    </ligandPart>
</feature>
<keyword evidence="8" id="KW-0560">Oxidoreductase</keyword>
<dbReference type="InterPro" id="IPR011008">
    <property type="entry name" value="Dimeric_a/b-barrel"/>
</dbReference>
<dbReference type="InterPro" id="IPR044203">
    <property type="entry name" value="GlbO/GLB3-like"/>
</dbReference>
<name>A0A931B3C0_9ACTN</name>
<dbReference type="CDD" id="cd14775">
    <property type="entry name" value="TrHb2_O-like"/>
    <property type="match status" value="1"/>
</dbReference>
<dbReference type="RefSeq" id="WP_196195528.1">
    <property type="nucleotide sequence ID" value="NZ_JADPRT010000008.1"/>
</dbReference>
<dbReference type="InterPro" id="IPR009050">
    <property type="entry name" value="Globin-like_sf"/>
</dbReference>
<keyword evidence="9" id="KW-1185">Reference proteome</keyword>
<evidence type="ECO:0000256" key="1">
    <source>
        <dbReference type="ARBA" id="ARBA00022448"/>
    </source>
</evidence>
<keyword evidence="8" id="KW-0503">Monooxygenase</keyword>
<dbReference type="GO" id="GO:0020037">
    <property type="term" value="F:heme binding"/>
    <property type="evidence" value="ECO:0007669"/>
    <property type="project" value="InterPro"/>
</dbReference>
<evidence type="ECO:0000313" key="9">
    <source>
        <dbReference type="Proteomes" id="UP000657385"/>
    </source>
</evidence>
<proteinExistence type="inferred from homology"/>
<evidence type="ECO:0000256" key="5">
    <source>
        <dbReference type="ARBA" id="ARBA00034496"/>
    </source>
</evidence>